<dbReference type="PRINTS" id="PR00039">
    <property type="entry name" value="HTHLYSR"/>
</dbReference>
<gene>
    <name evidence="6" type="ORF">RT97_18115</name>
</gene>
<evidence type="ECO:0000313" key="6">
    <source>
        <dbReference type="EMBL" id="KIQ30059.1"/>
    </source>
</evidence>
<dbReference type="Gene3D" id="3.40.190.290">
    <property type="match status" value="1"/>
</dbReference>
<dbReference type="RefSeq" id="WP_042580194.1">
    <property type="nucleotide sequence ID" value="NZ_JXQQ01000043.1"/>
</dbReference>
<dbReference type="CDD" id="cd05466">
    <property type="entry name" value="PBP2_LTTR_substrate"/>
    <property type="match status" value="1"/>
</dbReference>
<organism evidence="6 7">
    <name type="scientific">Variovorax paradoxus</name>
    <dbReference type="NCBI Taxonomy" id="34073"/>
    <lineage>
        <taxon>Bacteria</taxon>
        <taxon>Pseudomonadati</taxon>
        <taxon>Pseudomonadota</taxon>
        <taxon>Betaproteobacteria</taxon>
        <taxon>Burkholderiales</taxon>
        <taxon>Comamonadaceae</taxon>
        <taxon>Variovorax</taxon>
    </lineage>
</organism>
<dbReference type="PANTHER" id="PTHR30126:SF40">
    <property type="entry name" value="HTH-TYPE TRANSCRIPTIONAL REGULATOR GLTR"/>
    <property type="match status" value="1"/>
</dbReference>
<dbReference type="InterPro" id="IPR000847">
    <property type="entry name" value="LysR_HTH_N"/>
</dbReference>
<name>A0A0D0MGH6_VARPD</name>
<dbReference type="InterPro" id="IPR005119">
    <property type="entry name" value="LysR_subst-bd"/>
</dbReference>
<dbReference type="GO" id="GO:0003700">
    <property type="term" value="F:DNA-binding transcription factor activity"/>
    <property type="evidence" value="ECO:0007669"/>
    <property type="project" value="InterPro"/>
</dbReference>
<dbReference type="Gene3D" id="1.10.10.10">
    <property type="entry name" value="Winged helix-like DNA-binding domain superfamily/Winged helix DNA-binding domain"/>
    <property type="match status" value="1"/>
</dbReference>
<feature type="domain" description="HTH lysR-type" evidence="5">
    <location>
        <begin position="1"/>
        <end position="58"/>
    </location>
</feature>
<dbReference type="PANTHER" id="PTHR30126">
    <property type="entry name" value="HTH-TYPE TRANSCRIPTIONAL REGULATOR"/>
    <property type="match status" value="1"/>
</dbReference>
<protein>
    <submittedName>
        <fullName evidence="6">LysR family transcriptional regulator</fullName>
    </submittedName>
</protein>
<evidence type="ECO:0000256" key="3">
    <source>
        <dbReference type="ARBA" id="ARBA00023125"/>
    </source>
</evidence>
<evidence type="ECO:0000256" key="4">
    <source>
        <dbReference type="ARBA" id="ARBA00023163"/>
    </source>
</evidence>
<dbReference type="InterPro" id="IPR036390">
    <property type="entry name" value="WH_DNA-bd_sf"/>
</dbReference>
<evidence type="ECO:0000256" key="1">
    <source>
        <dbReference type="ARBA" id="ARBA00009437"/>
    </source>
</evidence>
<accession>A0A0D0MGH6</accession>
<dbReference type="Pfam" id="PF00126">
    <property type="entry name" value="HTH_1"/>
    <property type="match status" value="1"/>
</dbReference>
<dbReference type="InterPro" id="IPR036388">
    <property type="entry name" value="WH-like_DNA-bd_sf"/>
</dbReference>
<keyword evidence="2" id="KW-0805">Transcription regulation</keyword>
<sequence>MELYQLKTFVAIAREGSLTRAAERVFTSAPAVSAQLKALEDELGVKLFDRTPRGMVPTEAGHSLLDEAERTLASAMRMRSAADQLRGAAQGVVRFGTVVDPVSLKLGEVLVTLAERHPQVTLQLKQGLSFETLAGVQRGELDCAYVLSDSEQAEGLELRRLGVVDLAVVLPLPVAQAHPDLSLDELVNLPWVGTPTSCILRVHLEKLFAGAGREYQQGRTADGESAIRSMVASGMGAGLMRLDQAEQGARNGELAIWNGWRSHTWLCWIAPGDGKRTVSVDAVRGTVMEAWA</sequence>
<dbReference type="AlphaFoldDB" id="A0A0D0MGH6"/>
<dbReference type="SUPFAM" id="SSF53850">
    <property type="entry name" value="Periplasmic binding protein-like II"/>
    <property type="match status" value="1"/>
</dbReference>
<keyword evidence="3" id="KW-0238">DNA-binding</keyword>
<reference evidence="6 7" key="1">
    <citation type="submission" date="2014-12" db="EMBL/GenBank/DDBJ databases">
        <title>16Stimator: statistical estimation of ribosomal gene copy numbers from draft genome assemblies.</title>
        <authorList>
            <person name="Perisin M.A."/>
            <person name="Vetter M."/>
            <person name="Gilbert J.A."/>
            <person name="Bergelson J."/>
        </authorList>
    </citation>
    <scope>NUCLEOTIDE SEQUENCE [LARGE SCALE GENOMIC DNA]</scope>
    <source>
        <strain evidence="6 7">MEDvA23</strain>
    </source>
</reference>
<dbReference type="SUPFAM" id="SSF46785">
    <property type="entry name" value="Winged helix' DNA-binding domain"/>
    <property type="match status" value="1"/>
</dbReference>
<dbReference type="EMBL" id="JXQQ01000043">
    <property type="protein sequence ID" value="KIQ30059.1"/>
    <property type="molecule type" value="Genomic_DNA"/>
</dbReference>
<evidence type="ECO:0000313" key="7">
    <source>
        <dbReference type="Proteomes" id="UP000032067"/>
    </source>
</evidence>
<dbReference type="PROSITE" id="PS50931">
    <property type="entry name" value="HTH_LYSR"/>
    <property type="match status" value="1"/>
</dbReference>
<dbReference type="Proteomes" id="UP000032067">
    <property type="component" value="Unassembled WGS sequence"/>
</dbReference>
<dbReference type="Pfam" id="PF03466">
    <property type="entry name" value="LysR_substrate"/>
    <property type="match status" value="1"/>
</dbReference>
<comment type="caution">
    <text evidence="6">The sequence shown here is derived from an EMBL/GenBank/DDBJ whole genome shotgun (WGS) entry which is preliminary data.</text>
</comment>
<keyword evidence="4" id="KW-0804">Transcription</keyword>
<dbReference type="OrthoDB" id="9803735at2"/>
<evidence type="ECO:0000256" key="2">
    <source>
        <dbReference type="ARBA" id="ARBA00023015"/>
    </source>
</evidence>
<proteinExistence type="inferred from homology"/>
<comment type="similarity">
    <text evidence="1">Belongs to the LysR transcriptional regulatory family.</text>
</comment>
<dbReference type="GO" id="GO:0000976">
    <property type="term" value="F:transcription cis-regulatory region binding"/>
    <property type="evidence" value="ECO:0007669"/>
    <property type="project" value="TreeGrafter"/>
</dbReference>
<evidence type="ECO:0000259" key="5">
    <source>
        <dbReference type="PROSITE" id="PS50931"/>
    </source>
</evidence>
<dbReference type="FunFam" id="1.10.10.10:FF:000001">
    <property type="entry name" value="LysR family transcriptional regulator"/>
    <property type="match status" value="1"/>
</dbReference>